<organism evidence="1 2">
    <name type="scientific">Flavobacterium ponti</name>
    <dbReference type="NCBI Taxonomy" id="665133"/>
    <lineage>
        <taxon>Bacteria</taxon>
        <taxon>Pseudomonadati</taxon>
        <taxon>Bacteroidota</taxon>
        <taxon>Flavobacteriia</taxon>
        <taxon>Flavobacteriales</taxon>
        <taxon>Flavobacteriaceae</taxon>
        <taxon>Flavobacterium</taxon>
    </lineage>
</organism>
<gene>
    <name evidence="1" type="ORF">ACFO3U_04235</name>
</gene>
<accession>A0ABV9P0P3</accession>
<proteinExistence type="predicted"/>
<evidence type="ECO:0000313" key="1">
    <source>
        <dbReference type="EMBL" id="MFC4739193.1"/>
    </source>
</evidence>
<dbReference type="Proteomes" id="UP001595885">
    <property type="component" value="Unassembled WGS sequence"/>
</dbReference>
<protein>
    <recommendedName>
        <fullName evidence="3">DUF4369 domain-containing protein</fullName>
    </recommendedName>
</protein>
<keyword evidence="2" id="KW-1185">Reference proteome</keyword>
<reference evidence="2" key="1">
    <citation type="journal article" date="2019" name="Int. J. Syst. Evol. Microbiol.">
        <title>The Global Catalogue of Microorganisms (GCM) 10K type strain sequencing project: providing services to taxonomists for standard genome sequencing and annotation.</title>
        <authorList>
            <consortium name="The Broad Institute Genomics Platform"/>
            <consortium name="The Broad Institute Genome Sequencing Center for Infectious Disease"/>
            <person name="Wu L."/>
            <person name="Ma J."/>
        </authorList>
    </citation>
    <scope>NUCLEOTIDE SEQUENCE [LARGE SCALE GENOMIC DNA]</scope>
    <source>
        <strain evidence="2">CCUG 50349</strain>
    </source>
</reference>
<name>A0ABV9P0P3_9FLAO</name>
<dbReference type="EMBL" id="JBHSGW010000002">
    <property type="protein sequence ID" value="MFC4739193.1"/>
    <property type="molecule type" value="Genomic_DNA"/>
</dbReference>
<comment type="caution">
    <text evidence="1">The sequence shown here is derived from an EMBL/GenBank/DDBJ whole genome shotgun (WGS) entry which is preliminary data.</text>
</comment>
<evidence type="ECO:0008006" key="3">
    <source>
        <dbReference type="Google" id="ProtNLM"/>
    </source>
</evidence>
<evidence type="ECO:0000313" key="2">
    <source>
        <dbReference type="Proteomes" id="UP001595885"/>
    </source>
</evidence>
<sequence>MIKTKFTIFFLVLFYLGFSQDQEATIFFKDGDSLQGFAMIKNEKIKFRLSLEDKPDTWDEESVSKVEFYGFNIIKTYVYMKPNKYEKMRLFELLVDGEVSLYLEGFSHFVTTSPNNPGSSQIVDKIYNYVKRKTDEFPTCINCYPLESWKKKTLVFFKDCPNLIKKIKNNELREIHLVDIVYFYNDYCTDEEEILED</sequence>
<dbReference type="RefSeq" id="WP_379738485.1">
    <property type="nucleotide sequence ID" value="NZ_JBHSGW010000002.1"/>
</dbReference>